<evidence type="ECO:0000313" key="1">
    <source>
        <dbReference type="EMBL" id="MPN38863.1"/>
    </source>
</evidence>
<organism evidence="1">
    <name type="scientific">bioreactor metagenome</name>
    <dbReference type="NCBI Taxonomy" id="1076179"/>
    <lineage>
        <taxon>unclassified sequences</taxon>
        <taxon>metagenomes</taxon>
        <taxon>ecological metagenomes</taxon>
    </lineage>
</organism>
<name>A0A645HU11_9ZZZZ</name>
<proteinExistence type="predicted"/>
<accession>A0A645HU11</accession>
<sequence length="79" mass="9148">MQIAKALGQRPLLLWRNGLFAQEHHLMAQYRMIKLLKLIVAQRTGQIRPGDLCADVRPQRGNAQTFTHWTSPCQGVRRR</sequence>
<dbReference type="EMBL" id="VSSQ01094348">
    <property type="protein sequence ID" value="MPN38863.1"/>
    <property type="molecule type" value="Genomic_DNA"/>
</dbReference>
<protein>
    <submittedName>
        <fullName evidence="1">Uncharacterized protein</fullName>
    </submittedName>
</protein>
<gene>
    <name evidence="1" type="ORF">SDC9_186388</name>
</gene>
<comment type="caution">
    <text evidence="1">The sequence shown here is derived from an EMBL/GenBank/DDBJ whole genome shotgun (WGS) entry which is preliminary data.</text>
</comment>
<dbReference type="AlphaFoldDB" id="A0A645HU11"/>
<reference evidence="1" key="1">
    <citation type="submission" date="2019-08" db="EMBL/GenBank/DDBJ databases">
        <authorList>
            <person name="Kucharzyk K."/>
            <person name="Murdoch R.W."/>
            <person name="Higgins S."/>
            <person name="Loffler F."/>
        </authorList>
    </citation>
    <scope>NUCLEOTIDE SEQUENCE</scope>
</reference>